<dbReference type="GO" id="GO:0005524">
    <property type="term" value="F:ATP binding"/>
    <property type="evidence" value="ECO:0007669"/>
    <property type="project" value="UniProtKB-KW"/>
</dbReference>
<protein>
    <recommendedName>
        <fullName evidence="8">Glutamate 5-kinase</fullName>
        <ecNumber evidence="8">2.7.2.11</ecNumber>
    </recommendedName>
    <alternativeName>
        <fullName evidence="8">Gamma-glutamyl kinase</fullName>
        <shortName evidence="8">GK</shortName>
    </alternativeName>
</protein>
<dbReference type="PANTHER" id="PTHR43654">
    <property type="entry name" value="GLUTAMATE 5-KINASE"/>
    <property type="match status" value="1"/>
</dbReference>
<feature type="binding site" evidence="8">
    <location>
        <begin position="230"/>
        <end position="236"/>
    </location>
    <ligand>
        <name>ATP</name>
        <dbReference type="ChEBI" id="CHEBI:30616"/>
    </ligand>
</feature>
<evidence type="ECO:0000256" key="4">
    <source>
        <dbReference type="ARBA" id="ARBA00022679"/>
    </source>
</evidence>
<dbReference type="PROSITE" id="PS00902">
    <property type="entry name" value="GLUTAMATE_5_KINASE"/>
    <property type="match status" value="1"/>
</dbReference>
<evidence type="ECO:0000313" key="12">
    <source>
        <dbReference type="Proteomes" id="UP000217265"/>
    </source>
</evidence>
<dbReference type="InterPro" id="IPR041739">
    <property type="entry name" value="G5K_ProB"/>
</dbReference>
<dbReference type="AlphaFoldDB" id="A0A290QNX0"/>
<dbReference type="KEGG" id="vbh:CMV30_13390"/>
<comment type="catalytic activity">
    <reaction evidence="8">
        <text>L-glutamate + ATP = L-glutamyl 5-phosphate + ADP</text>
        <dbReference type="Rhea" id="RHEA:14877"/>
        <dbReference type="ChEBI" id="CHEBI:29985"/>
        <dbReference type="ChEBI" id="CHEBI:30616"/>
        <dbReference type="ChEBI" id="CHEBI:58274"/>
        <dbReference type="ChEBI" id="CHEBI:456216"/>
        <dbReference type="EC" id="2.7.2.11"/>
    </reaction>
</comment>
<dbReference type="PIRSF" id="PIRSF000729">
    <property type="entry name" value="GK"/>
    <property type="match status" value="1"/>
</dbReference>
<keyword evidence="6 8" id="KW-0418">Kinase</keyword>
<dbReference type="InterPro" id="IPR005715">
    <property type="entry name" value="Glu_5kinase/COase_Synthase"/>
</dbReference>
<keyword evidence="2 8" id="KW-0028">Amino-acid biosynthesis</keyword>
<dbReference type="SUPFAM" id="SSF53633">
    <property type="entry name" value="Carbamate kinase-like"/>
    <property type="match status" value="1"/>
</dbReference>
<evidence type="ECO:0000256" key="7">
    <source>
        <dbReference type="ARBA" id="ARBA00022840"/>
    </source>
</evidence>
<keyword evidence="7 8" id="KW-0067">ATP-binding</keyword>
<accession>A0A290QNX0</accession>
<dbReference type="GO" id="GO:0055129">
    <property type="term" value="P:L-proline biosynthetic process"/>
    <property type="evidence" value="ECO:0007669"/>
    <property type="project" value="UniProtKB-UniRule"/>
</dbReference>
<dbReference type="InterPro" id="IPR001048">
    <property type="entry name" value="Asp/Glu/Uridylate_kinase"/>
</dbReference>
<evidence type="ECO:0000256" key="5">
    <source>
        <dbReference type="ARBA" id="ARBA00022741"/>
    </source>
</evidence>
<dbReference type="HAMAP" id="MF_00456">
    <property type="entry name" value="ProB"/>
    <property type="match status" value="1"/>
</dbReference>
<evidence type="ECO:0000256" key="8">
    <source>
        <dbReference type="HAMAP-Rule" id="MF_00456"/>
    </source>
</evidence>
<keyword evidence="5 8" id="KW-0547">Nucleotide-binding</keyword>
<feature type="domain" description="Aspartate/glutamate/uridylate kinase" evidence="9">
    <location>
        <begin position="24"/>
        <end position="254"/>
    </location>
</feature>
<feature type="domain" description="PUA" evidence="10">
    <location>
        <begin position="297"/>
        <end position="376"/>
    </location>
</feature>
<dbReference type="GO" id="GO:0004349">
    <property type="term" value="F:glutamate 5-kinase activity"/>
    <property type="evidence" value="ECO:0007669"/>
    <property type="project" value="UniProtKB-UniRule"/>
</dbReference>
<dbReference type="InterPro" id="IPR002478">
    <property type="entry name" value="PUA"/>
</dbReference>
<dbReference type="EMBL" id="CP023344">
    <property type="protein sequence ID" value="ATC66132.1"/>
    <property type="molecule type" value="Genomic_DNA"/>
</dbReference>
<dbReference type="NCBIfam" id="TIGR01027">
    <property type="entry name" value="proB"/>
    <property type="match status" value="1"/>
</dbReference>
<keyword evidence="4 8" id="KW-0808">Transferase</keyword>
<reference evidence="11 12" key="1">
    <citation type="submission" date="2017-09" db="EMBL/GenBank/DDBJ databases">
        <title>Complete genome sequence of Verrucomicrobial strain HZ-65, isolated from freshwater.</title>
        <authorList>
            <person name="Choi A."/>
        </authorList>
    </citation>
    <scope>NUCLEOTIDE SEQUENCE [LARGE SCALE GENOMIC DNA]</scope>
    <source>
        <strain evidence="11 12">HZ-65</strain>
    </source>
</reference>
<evidence type="ECO:0000256" key="1">
    <source>
        <dbReference type="ARBA" id="ARBA00022490"/>
    </source>
</evidence>
<comment type="subcellular location">
    <subcellularLocation>
        <location evidence="8">Cytoplasm</location>
    </subcellularLocation>
</comment>
<organism evidence="11 12">
    <name type="scientific">Nibricoccus aquaticus</name>
    <dbReference type="NCBI Taxonomy" id="2576891"/>
    <lineage>
        <taxon>Bacteria</taxon>
        <taxon>Pseudomonadati</taxon>
        <taxon>Verrucomicrobiota</taxon>
        <taxon>Opitutia</taxon>
        <taxon>Opitutales</taxon>
        <taxon>Opitutaceae</taxon>
        <taxon>Nibricoccus</taxon>
    </lineage>
</organism>
<keyword evidence="1 8" id="KW-0963">Cytoplasm</keyword>
<dbReference type="InterPro" id="IPR001057">
    <property type="entry name" value="Glu/AcGlu_kinase"/>
</dbReference>
<feature type="binding site" evidence="8">
    <location>
        <position position="172"/>
    </location>
    <ligand>
        <name>substrate</name>
    </ligand>
</feature>
<feature type="binding site" evidence="8">
    <location>
        <position position="69"/>
    </location>
    <ligand>
        <name>substrate</name>
    </ligand>
</feature>
<dbReference type="PANTHER" id="PTHR43654:SF1">
    <property type="entry name" value="ISOPENTENYL PHOSPHATE KINASE"/>
    <property type="match status" value="1"/>
</dbReference>
<keyword evidence="3 8" id="KW-0641">Proline biosynthesis</keyword>
<feature type="binding site" evidence="8">
    <location>
        <position position="156"/>
    </location>
    <ligand>
        <name>substrate</name>
    </ligand>
</feature>
<dbReference type="CDD" id="cd04242">
    <property type="entry name" value="AAK_G5K_ProB"/>
    <property type="match status" value="1"/>
</dbReference>
<feature type="binding site" evidence="8">
    <location>
        <position position="29"/>
    </location>
    <ligand>
        <name>ATP</name>
        <dbReference type="ChEBI" id="CHEBI:30616"/>
    </ligand>
</feature>
<comment type="caution">
    <text evidence="8">Lacks conserved residue(s) required for the propagation of feature annotation.</text>
</comment>
<dbReference type="Gene3D" id="3.40.1160.10">
    <property type="entry name" value="Acetylglutamate kinase-like"/>
    <property type="match status" value="1"/>
</dbReference>
<proteinExistence type="inferred from homology"/>
<keyword evidence="12" id="KW-1185">Reference proteome</keyword>
<gene>
    <name evidence="8 11" type="primary">proB</name>
    <name evidence="11" type="ORF">CMV30_13390</name>
</gene>
<dbReference type="UniPathway" id="UPA00098">
    <property type="reaction ID" value="UER00359"/>
</dbReference>
<evidence type="ECO:0000313" key="11">
    <source>
        <dbReference type="EMBL" id="ATC66132.1"/>
    </source>
</evidence>
<sequence length="395" mass="41685">MHPNATCGPKTGPSFTLITRTQPKRIVVKLGTGVLTHGIGQLDTARIESLCAQLAALHKAGTEVIVVSSGAVGLGMGRLGLTKKPKEVTKKQACAAVGQSLLMQTWQRGFDPHGINVAQVLLTHEDLRERDRHLSIKSVLNQLVSYGTIPIINENDTVSAAEINALLKFGDNDTLGAMVAGLIEAQHLVILSTAPGLIDMKGTKEIVPVVEKITPEIEAMAGGTTSETATGGMISKISAAKLAVRSGCGVFIASGAEPEILPRLFSGTGPGTFFVPSGIPMESKKRWLAYYQRPSATIFVNACAVPVLREQGRSLLAVGITGVKGTFAPGDIVNIAFDGTGESTLAKHTTFARGKVAYSSAEVTAIAGQHGDEVRARFPSRKRLDVIHRDDLALL</sequence>
<dbReference type="Pfam" id="PF00696">
    <property type="entry name" value="AA_kinase"/>
    <property type="match status" value="1"/>
</dbReference>
<dbReference type="FunFam" id="3.40.1160.10:FF:000006">
    <property type="entry name" value="Glutamate 5-kinase"/>
    <property type="match status" value="1"/>
</dbReference>
<evidence type="ECO:0000256" key="6">
    <source>
        <dbReference type="ARBA" id="ARBA00022777"/>
    </source>
</evidence>
<evidence type="ECO:0000256" key="2">
    <source>
        <dbReference type="ARBA" id="ARBA00022605"/>
    </source>
</evidence>
<dbReference type="InterPro" id="IPR011529">
    <property type="entry name" value="Glu_5kinase"/>
</dbReference>
<dbReference type="InterPro" id="IPR015947">
    <property type="entry name" value="PUA-like_sf"/>
</dbReference>
<dbReference type="InterPro" id="IPR036974">
    <property type="entry name" value="PUA_sf"/>
</dbReference>
<dbReference type="OrthoDB" id="9804434at2"/>
<comment type="function">
    <text evidence="8">Catalyzes the transfer of a phosphate group to glutamate to form L-glutamate 5-phosphate.</text>
</comment>
<evidence type="ECO:0000259" key="10">
    <source>
        <dbReference type="Pfam" id="PF01472"/>
    </source>
</evidence>
<dbReference type="PROSITE" id="PS50890">
    <property type="entry name" value="PUA"/>
    <property type="match status" value="1"/>
</dbReference>
<dbReference type="EC" id="2.7.2.11" evidence="8"/>
<dbReference type="PRINTS" id="PR00474">
    <property type="entry name" value="GLU5KINASE"/>
</dbReference>
<evidence type="ECO:0000259" key="9">
    <source>
        <dbReference type="Pfam" id="PF00696"/>
    </source>
</evidence>
<dbReference type="SUPFAM" id="SSF88697">
    <property type="entry name" value="PUA domain-like"/>
    <property type="match status" value="1"/>
</dbReference>
<dbReference type="Gene3D" id="2.30.130.10">
    <property type="entry name" value="PUA domain"/>
    <property type="match status" value="1"/>
</dbReference>
<dbReference type="GO" id="GO:0005829">
    <property type="term" value="C:cytosol"/>
    <property type="evidence" value="ECO:0007669"/>
    <property type="project" value="TreeGrafter"/>
</dbReference>
<dbReference type="Proteomes" id="UP000217265">
    <property type="component" value="Chromosome"/>
</dbReference>
<evidence type="ECO:0000256" key="3">
    <source>
        <dbReference type="ARBA" id="ARBA00022650"/>
    </source>
</evidence>
<name>A0A290QNX0_9BACT</name>
<dbReference type="CDD" id="cd21157">
    <property type="entry name" value="PUA_G5K"/>
    <property type="match status" value="1"/>
</dbReference>
<dbReference type="InterPro" id="IPR019797">
    <property type="entry name" value="Glutamate_5-kinase_CS"/>
</dbReference>
<comment type="similarity">
    <text evidence="8">Belongs to the glutamate 5-kinase family.</text>
</comment>
<dbReference type="InterPro" id="IPR036393">
    <property type="entry name" value="AceGlu_kinase-like_sf"/>
</dbReference>
<dbReference type="Pfam" id="PF01472">
    <property type="entry name" value="PUA"/>
    <property type="match status" value="1"/>
</dbReference>
<dbReference type="GO" id="GO:0003723">
    <property type="term" value="F:RNA binding"/>
    <property type="evidence" value="ECO:0007669"/>
    <property type="project" value="InterPro"/>
</dbReference>
<comment type="pathway">
    <text evidence="8">Amino-acid biosynthesis; L-proline biosynthesis; L-glutamate 5-semialdehyde from L-glutamate: step 1/2.</text>
</comment>